<gene>
    <name evidence="2" type="ORF">HRbin17_02693</name>
</gene>
<protein>
    <submittedName>
        <fullName evidence="2">Uncharacterized protein</fullName>
    </submittedName>
</protein>
<evidence type="ECO:0000313" key="2">
    <source>
        <dbReference type="EMBL" id="GBD00156.1"/>
    </source>
</evidence>
<proteinExistence type="predicted"/>
<sequence>MHRFSAAQESRPPTKAHYSTQQFRMGYERRALCRDEVTRQAVSGKLSRRSQLSYAVMKLQGKPIPNCVDAGVTGVTPCNFCEPAIQRLPLKVAR</sequence>
<name>A0A2H5XG48_9BACT</name>
<evidence type="ECO:0000256" key="1">
    <source>
        <dbReference type="SAM" id="MobiDB-lite"/>
    </source>
</evidence>
<comment type="caution">
    <text evidence="2">The sequence shown here is derived from an EMBL/GenBank/DDBJ whole genome shotgun (WGS) entry which is preliminary data.</text>
</comment>
<dbReference type="EMBL" id="BEHT01000055">
    <property type="protein sequence ID" value="GBD00156.1"/>
    <property type="molecule type" value="Genomic_DNA"/>
</dbReference>
<dbReference type="Proteomes" id="UP000236173">
    <property type="component" value="Unassembled WGS sequence"/>
</dbReference>
<accession>A0A2H5XG48</accession>
<evidence type="ECO:0000313" key="3">
    <source>
        <dbReference type="Proteomes" id="UP000236173"/>
    </source>
</evidence>
<organism evidence="2 3">
    <name type="scientific">Candidatus Fervidibacter japonicus</name>
    <dbReference type="NCBI Taxonomy" id="2035412"/>
    <lineage>
        <taxon>Bacteria</taxon>
        <taxon>Candidatus Fervidibacterota</taxon>
        <taxon>Candidatus Fervidibacter</taxon>
    </lineage>
</organism>
<feature type="region of interest" description="Disordered" evidence="1">
    <location>
        <begin position="1"/>
        <end position="21"/>
    </location>
</feature>
<reference evidence="3" key="1">
    <citation type="submission" date="2017-09" db="EMBL/GenBank/DDBJ databases">
        <title>Metaegenomics of thermophilic ammonia-oxidizing enrichment culture.</title>
        <authorList>
            <person name="Kato S."/>
            <person name="Suzuki K."/>
        </authorList>
    </citation>
    <scope>NUCLEOTIDE SEQUENCE [LARGE SCALE GENOMIC DNA]</scope>
</reference>
<dbReference type="AlphaFoldDB" id="A0A2H5XG48"/>